<evidence type="ECO:0000256" key="4">
    <source>
        <dbReference type="SAM" id="SignalP"/>
    </source>
</evidence>
<evidence type="ECO:0000313" key="6">
    <source>
        <dbReference type="EMBL" id="MEX1663712.1"/>
    </source>
</evidence>
<dbReference type="InterPro" id="IPR025997">
    <property type="entry name" value="SBP_2_dom"/>
</dbReference>
<evidence type="ECO:0000256" key="2">
    <source>
        <dbReference type="ARBA" id="ARBA00007639"/>
    </source>
</evidence>
<feature type="signal peptide" evidence="4">
    <location>
        <begin position="1"/>
        <end position="23"/>
    </location>
</feature>
<dbReference type="SUPFAM" id="SSF53822">
    <property type="entry name" value="Periplasmic binding protein-like I"/>
    <property type="match status" value="1"/>
</dbReference>
<accession>A0ABV3TQ76</accession>
<dbReference type="PANTHER" id="PTHR46847:SF1">
    <property type="entry name" value="D-ALLOSE-BINDING PERIPLASMIC PROTEIN-RELATED"/>
    <property type="match status" value="1"/>
</dbReference>
<comment type="subcellular location">
    <subcellularLocation>
        <location evidence="1">Cell envelope</location>
    </subcellularLocation>
</comment>
<dbReference type="PANTHER" id="PTHR46847">
    <property type="entry name" value="D-ALLOSE-BINDING PERIPLASMIC PROTEIN-RELATED"/>
    <property type="match status" value="1"/>
</dbReference>
<evidence type="ECO:0000256" key="3">
    <source>
        <dbReference type="ARBA" id="ARBA00022729"/>
    </source>
</evidence>
<proteinExistence type="inferred from homology"/>
<keyword evidence="3 4" id="KW-0732">Signal</keyword>
<comment type="caution">
    <text evidence="6">The sequence shown here is derived from an EMBL/GenBank/DDBJ whole genome shotgun (WGS) entry which is preliminary data.</text>
</comment>
<evidence type="ECO:0000256" key="1">
    <source>
        <dbReference type="ARBA" id="ARBA00004196"/>
    </source>
</evidence>
<dbReference type="EMBL" id="JBFRYC010000025">
    <property type="protein sequence ID" value="MEX1663712.1"/>
    <property type="molecule type" value="Genomic_DNA"/>
</dbReference>
<organism evidence="6 7">
    <name type="scientific">Thioclava arctica</name>
    <dbReference type="NCBI Taxonomy" id="3238301"/>
    <lineage>
        <taxon>Bacteria</taxon>
        <taxon>Pseudomonadati</taxon>
        <taxon>Pseudomonadota</taxon>
        <taxon>Alphaproteobacteria</taxon>
        <taxon>Rhodobacterales</taxon>
        <taxon>Paracoccaceae</taxon>
        <taxon>Thioclava</taxon>
    </lineage>
</organism>
<feature type="domain" description="Periplasmic binding protein" evidence="5">
    <location>
        <begin position="31"/>
        <end position="296"/>
    </location>
</feature>
<protein>
    <submittedName>
        <fullName evidence="6">Sugar ABC transporter substrate-binding protein</fullName>
    </submittedName>
</protein>
<reference evidence="6 7" key="1">
    <citation type="journal article" date="2011" name="Int. J. Syst. Evol. Microbiol.">
        <title>Zhongshania antarctica gen. nov., sp. nov. and Zhongshania guokunii sp. nov., gammaproteobacteria respectively isolated from coastal attached (fast) ice and surface seawater of the Antarctic.</title>
        <authorList>
            <person name="Li H.J."/>
            <person name="Zhang X.Y."/>
            <person name="Chen C.X."/>
            <person name="Zhang Y.J."/>
            <person name="Gao Z.M."/>
            <person name="Yu Y."/>
            <person name="Chen X.L."/>
            <person name="Chen B."/>
            <person name="Zhang Y.Z."/>
        </authorList>
    </citation>
    <scope>NUCLEOTIDE SEQUENCE [LARGE SCALE GENOMIC DNA]</scope>
    <source>
        <strain evidence="6 7">15-R06ZXC-3</strain>
    </source>
</reference>
<sequence length="331" mass="35541">MKKFLMAAGLAAASMIASHAVLAESAKKVCFAYQTLETEFWVAGHKAMTESLAQKGVDVIEVNANGDANKQLEQVRDCITQGVDGIIIIPQDGESVIKMIGEANDAGVPVAVFNRPPNPSNTNKAIVVVADNVSIAEAAVQHLTKKARELKLNRKVQPLIMVGALADTNAIGRREGFLNVINANPDLFAKPIEVPTEWDANVALANLESALQANPNVDMIFTSSDFLFPQIRAVLLQQGRWVPQGQDGHMILGGLDGDVTACKLIRQGYVDATGVQDLFFEADATVNALMEAIKSGNKAPNQLIPDKGFALTQDNEAERHGDMWGCVLADQ</sequence>
<dbReference type="Gene3D" id="3.40.50.2300">
    <property type="match status" value="2"/>
</dbReference>
<dbReference type="Proteomes" id="UP001557465">
    <property type="component" value="Unassembled WGS sequence"/>
</dbReference>
<keyword evidence="7" id="KW-1185">Reference proteome</keyword>
<feature type="chain" id="PRO_5045650859" evidence="4">
    <location>
        <begin position="24"/>
        <end position="331"/>
    </location>
</feature>
<dbReference type="RefSeq" id="WP_368393212.1">
    <property type="nucleotide sequence ID" value="NZ_JBFRYC010000025.1"/>
</dbReference>
<evidence type="ECO:0000313" key="7">
    <source>
        <dbReference type="Proteomes" id="UP001557465"/>
    </source>
</evidence>
<dbReference type="Pfam" id="PF13407">
    <property type="entry name" value="Peripla_BP_4"/>
    <property type="match status" value="1"/>
</dbReference>
<dbReference type="CDD" id="cd01536">
    <property type="entry name" value="PBP1_ABC_sugar_binding-like"/>
    <property type="match status" value="1"/>
</dbReference>
<name>A0ABV3TQ76_9RHOB</name>
<dbReference type="InterPro" id="IPR028082">
    <property type="entry name" value="Peripla_BP_I"/>
</dbReference>
<comment type="similarity">
    <text evidence="2">Belongs to the bacterial solute-binding protein 2 family.</text>
</comment>
<gene>
    <name evidence="6" type="ORF">AB4874_19200</name>
</gene>
<evidence type="ECO:0000259" key="5">
    <source>
        <dbReference type="Pfam" id="PF13407"/>
    </source>
</evidence>